<dbReference type="CDD" id="cd01109">
    <property type="entry name" value="HTH_YyaN"/>
    <property type="match status" value="1"/>
</dbReference>
<name>A0A3D8I1N3_9HELI</name>
<dbReference type="Pfam" id="PF13411">
    <property type="entry name" value="MerR_1"/>
    <property type="match status" value="1"/>
</dbReference>
<feature type="domain" description="HTH merR-type" evidence="3">
    <location>
        <begin position="2"/>
        <end position="72"/>
    </location>
</feature>
<accession>A0A3D8I1N3</accession>
<evidence type="ECO:0000313" key="5">
    <source>
        <dbReference type="Proteomes" id="UP000256599"/>
    </source>
</evidence>
<dbReference type="GO" id="GO:0003677">
    <property type="term" value="F:DNA binding"/>
    <property type="evidence" value="ECO:0007669"/>
    <property type="project" value="UniProtKB-KW"/>
</dbReference>
<dbReference type="SUPFAM" id="SSF46955">
    <property type="entry name" value="Putative DNA-binding domain"/>
    <property type="match status" value="1"/>
</dbReference>
<dbReference type="GO" id="GO:0003700">
    <property type="term" value="F:DNA-binding transcription factor activity"/>
    <property type="evidence" value="ECO:0007669"/>
    <property type="project" value="InterPro"/>
</dbReference>
<evidence type="ECO:0000256" key="1">
    <source>
        <dbReference type="ARBA" id="ARBA00023125"/>
    </source>
</evidence>
<dbReference type="PROSITE" id="PS50937">
    <property type="entry name" value="HTH_MERR_2"/>
    <property type="match status" value="1"/>
</dbReference>
<keyword evidence="5" id="KW-1185">Reference proteome</keyword>
<dbReference type="Gene3D" id="1.10.1660.10">
    <property type="match status" value="1"/>
</dbReference>
<protein>
    <submittedName>
        <fullName evidence="4">MerR family transcriptional regulator</fullName>
    </submittedName>
</protein>
<dbReference type="AlphaFoldDB" id="A0A3D8I1N3"/>
<feature type="coiled-coil region" evidence="2">
    <location>
        <begin position="77"/>
        <end position="111"/>
    </location>
</feature>
<gene>
    <name evidence="4" type="ORF">CQA63_08475</name>
</gene>
<dbReference type="RefSeq" id="WP_104700528.1">
    <property type="nucleotide sequence ID" value="NZ_FZPP01000038.1"/>
</dbReference>
<comment type="caution">
    <text evidence="4">The sequence shown here is derived from an EMBL/GenBank/DDBJ whole genome shotgun (WGS) entry which is preliminary data.</text>
</comment>
<keyword evidence="1" id="KW-0238">DNA-binding</keyword>
<evidence type="ECO:0000313" key="4">
    <source>
        <dbReference type="EMBL" id="RDU58987.1"/>
    </source>
</evidence>
<reference evidence="4 5" key="1">
    <citation type="submission" date="2018-04" db="EMBL/GenBank/DDBJ databases">
        <title>Novel Campyloabacter and Helicobacter Species and Strains.</title>
        <authorList>
            <person name="Mannion A.J."/>
            <person name="Shen Z."/>
            <person name="Fox J.G."/>
        </authorList>
    </citation>
    <scope>NUCLEOTIDE SEQUENCE [LARGE SCALE GENOMIC DNA]</scope>
    <source>
        <strain evidence="4 5">MIT 98-6070</strain>
    </source>
</reference>
<dbReference type="PANTHER" id="PTHR30204">
    <property type="entry name" value="REDOX-CYCLING DRUG-SENSING TRANSCRIPTIONAL ACTIVATOR SOXR"/>
    <property type="match status" value="1"/>
</dbReference>
<dbReference type="Proteomes" id="UP000256599">
    <property type="component" value="Unassembled WGS sequence"/>
</dbReference>
<proteinExistence type="predicted"/>
<keyword evidence="2" id="KW-0175">Coiled coil</keyword>
<evidence type="ECO:0000259" key="3">
    <source>
        <dbReference type="PROSITE" id="PS50937"/>
    </source>
</evidence>
<dbReference type="InterPro" id="IPR009061">
    <property type="entry name" value="DNA-bd_dom_put_sf"/>
</dbReference>
<dbReference type="PANTHER" id="PTHR30204:SF98">
    <property type="entry name" value="HTH-TYPE TRANSCRIPTIONAL REGULATOR ADHR"/>
    <property type="match status" value="1"/>
</dbReference>
<sequence length="142" mass="16655">MAYTIIEVARQTGISQHTLRFWARNGLFDLFVQKDLQGVKYFDKKGVEWIVWIDCLRVMGMSIKDIKTYNILITQGIKSAKQRREMLLKQSEALNKQLHSIAQAKAKLEHKIAIYDEMIRTNKDLLNPISKDYKKIGKREQK</sequence>
<organism evidence="4 5">
    <name type="scientific">Helicobacter marmotae</name>
    <dbReference type="NCBI Taxonomy" id="152490"/>
    <lineage>
        <taxon>Bacteria</taxon>
        <taxon>Pseudomonadati</taxon>
        <taxon>Campylobacterota</taxon>
        <taxon>Epsilonproteobacteria</taxon>
        <taxon>Campylobacterales</taxon>
        <taxon>Helicobacteraceae</taxon>
        <taxon>Helicobacter</taxon>
    </lineage>
</organism>
<evidence type="ECO:0000256" key="2">
    <source>
        <dbReference type="SAM" id="Coils"/>
    </source>
</evidence>
<dbReference type="SMART" id="SM00422">
    <property type="entry name" value="HTH_MERR"/>
    <property type="match status" value="1"/>
</dbReference>
<dbReference type="OrthoDB" id="9802944at2"/>
<dbReference type="InterPro" id="IPR047057">
    <property type="entry name" value="MerR_fam"/>
</dbReference>
<dbReference type="EMBL" id="NXLR01000022">
    <property type="protein sequence ID" value="RDU58987.1"/>
    <property type="molecule type" value="Genomic_DNA"/>
</dbReference>
<dbReference type="InterPro" id="IPR000551">
    <property type="entry name" value="MerR-type_HTH_dom"/>
</dbReference>